<dbReference type="InterPro" id="IPR000524">
    <property type="entry name" value="Tscrpt_reg_HTH_GntR"/>
</dbReference>
<dbReference type="SUPFAM" id="SSF46785">
    <property type="entry name" value="Winged helix' DNA-binding domain"/>
    <property type="match status" value="1"/>
</dbReference>
<dbReference type="SMART" id="SM00345">
    <property type="entry name" value="HTH_GNTR"/>
    <property type="match status" value="1"/>
</dbReference>
<evidence type="ECO:0000313" key="6">
    <source>
        <dbReference type="Proteomes" id="UP000466864"/>
    </source>
</evidence>
<keyword evidence="3" id="KW-0804">Transcription</keyword>
<dbReference type="GO" id="GO:0003677">
    <property type="term" value="F:DNA binding"/>
    <property type="evidence" value="ECO:0007669"/>
    <property type="project" value="UniProtKB-KW"/>
</dbReference>
<proteinExistence type="predicted"/>
<comment type="caution">
    <text evidence="5">The sequence shown here is derived from an EMBL/GenBank/DDBJ whole genome shotgun (WGS) entry which is preliminary data.</text>
</comment>
<accession>A0A7X2P6S6</accession>
<dbReference type="RefSeq" id="WP_154457111.1">
    <property type="nucleotide sequence ID" value="NZ_VUMV01000002.1"/>
</dbReference>
<dbReference type="Proteomes" id="UP000466864">
    <property type="component" value="Unassembled WGS sequence"/>
</dbReference>
<evidence type="ECO:0000259" key="4">
    <source>
        <dbReference type="PROSITE" id="PS50949"/>
    </source>
</evidence>
<keyword evidence="6" id="KW-1185">Reference proteome</keyword>
<evidence type="ECO:0000256" key="1">
    <source>
        <dbReference type="ARBA" id="ARBA00023015"/>
    </source>
</evidence>
<dbReference type="AlphaFoldDB" id="A0A7X2P6S6"/>
<sequence length="231" mass="26688">MPMKVADRAKQELLNKIIVEKEYHSGEKLPNENRLAEELRVSRTSVREAIQFLVTQNVLEVRRGKGTFVTDHVDDSQGFGSKAALSLQNRRLRDIYELRYMLAPQAAYFAAKRATEAELENIIQIGKEIQEHSLESDEDMGNNEKFHMAIARATHNEFAVQLMQMIEDRLIEEFKAGEKRQVLYDSVLDDHKMIINYLKLRDADGARQAMALHMQHSMREYHIDSEEEGAV</sequence>
<dbReference type="Pfam" id="PF00392">
    <property type="entry name" value="GntR"/>
    <property type="match status" value="1"/>
</dbReference>
<keyword evidence="1" id="KW-0805">Transcription regulation</keyword>
<dbReference type="InterPro" id="IPR036390">
    <property type="entry name" value="WH_DNA-bd_sf"/>
</dbReference>
<dbReference type="InterPro" id="IPR011711">
    <property type="entry name" value="GntR_C"/>
</dbReference>
<evidence type="ECO:0000313" key="5">
    <source>
        <dbReference type="EMBL" id="MST81287.1"/>
    </source>
</evidence>
<dbReference type="Gene3D" id="1.10.10.10">
    <property type="entry name" value="Winged helix-like DNA-binding domain superfamily/Winged helix DNA-binding domain"/>
    <property type="match status" value="1"/>
</dbReference>
<dbReference type="PANTHER" id="PTHR43537">
    <property type="entry name" value="TRANSCRIPTIONAL REGULATOR, GNTR FAMILY"/>
    <property type="match status" value="1"/>
</dbReference>
<dbReference type="EMBL" id="VUMV01000002">
    <property type="protein sequence ID" value="MST81287.1"/>
    <property type="molecule type" value="Genomic_DNA"/>
</dbReference>
<reference evidence="5 6" key="1">
    <citation type="submission" date="2019-08" db="EMBL/GenBank/DDBJ databases">
        <title>In-depth cultivation of the pig gut microbiome towards novel bacterial diversity and tailored functional studies.</title>
        <authorList>
            <person name="Wylensek D."/>
            <person name="Hitch T.C.A."/>
            <person name="Clavel T."/>
        </authorList>
    </citation>
    <scope>NUCLEOTIDE SEQUENCE [LARGE SCALE GENOMIC DNA]</scope>
    <source>
        <strain evidence="5 6">Oil+RF-744-WCA-WT-13</strain>
    </source>
</reference>
<name>A0A7X2P6S6_9FIRM</name>
<dbReference type="Gene3D" id="1.20.120.530">
    <property type="entry name" value="GntR ligand-binding domain-like"/>
    <property type="match status" value="1"/>
</dbReference>
<dbReference type="SMART" id="SM00895">
    <property type="entry name" value="FCD"/>
    <property type="match status" value="1"/>
</dbReference>
<dbReference type="PANTHER" id="PTHR43537:SF5">
    <property type="entry name" value="UXU OPERON TRANSCRIPTIONAL REGULATOR"/>
    <property type="match status" value="1"/>
</dbReference>
<feature type="domain" description="HTH gntR-type" evidence="4">
    <location>
        <begin position="4"/>
        <end position="72"/>
    </location>
</feature>
<dbReference type="InterPro" id="IPR036388">
    <property type="entry name" value="WH-like_DNA-bd_sf"/>
</dbReference>
<gene>
    <name evidence="5" type="ORF">FYJ60_03015</name>
</gene>
<evidence type="ECO:0000256" key="2">
    <source>
        <dbReference type="ARBA" id="ARBA00023125"/>
    </source>
</evidence>
<protein>
    <submittedName>
        <fullName evidence="5">FadR family transcriptional regulator</fullName>
    </submittedName>
</protein>
<evidence type="ECO:0000256" key="3">
    <source>
        <dbReference type="ARBA" id="ARBA00023163"/>
    </source>
</evidence>
<dbReference type="CDD" id="cd07377">
    <property type="entry name" value="WHTH_GntR"/>
    <property type="match status" value="1"/>
</dbReference>
<organism evidence="5 6">
    <name type="scientific">Bilifractor porci</name>
    <dbReference type="NCBI Taxonomy" id="2606636"/>
    <lineage>
        <taxon>Bacteria</taxon>
        <taxon>Bacillati</taxon>
        <taxon>Bacillota</taxon>
        <taxon>Clostridia</taxon>
        <taxon>Lachnospirales</taxon>
        <taxon>Lachnospiraceae</taxon>
        <taxon>Bilifractor</taxon>
    </lineage>
</organism>
<dbReference type="InterPro" id="IPR008920">
    <property type="entry name" value="TF_FadR/GntR_C"/>
</dbReference>
<dbReference type="PRINTS" id="PR00035">
    <property type="entry name" value="HTHGNTR"/>
</dbReference>
<dbReference type="SUPFAM" id="SSF48008">
    <property type="entry name" value="GntR ligand-binding domain-like"/>
    <property type="match status" value="1"/>
</dbReference>
<keyword evidence="2" id="KW-0238">DNA-binding</keyword>
<dbReference type="PROSITE" id="PS50949">
    <property type="entry name" value="HTH_GNTR"/>
    <property type="match status" value="1"/>
</dbReference>
<dbReference type="Pfam" id="PF07729">
    <property type="entry name" value="FCD"/>
    <property type="match status" value="1"/>
</dbReference>
<dbReference type="GO" id="GO:0003700">
    <property type="term" value="F:DNA-binding transcription factor activity"/>
    <property type="evidence" value="ECO:0007669"/>
    <property type="project" value="InterPro"/>
</dbReference>